<dbReference type="InterPro" id="IPR037294">
    <property type="entry name" value="ABC_BtuC-like"/>
</dbReference>
<dbReference type="CDD" id="cd06550">
    <property type="entry name" value="TM_ABC_iron-siderophores_like"/>
    <property type="match status" value="1"/>
</dbReference>
<accession>A0A265E1H5</accession>
<evidence type="ECO:0000313" key="11">
    <source>
        <dbReference type="Proteomes" id="UP000005756"/>
    </source>
</evidence>
<name>A0A265E1H5_9GAMM</name>
<dbReference type="Gene3D" id="1.10.3470.10">
    <property type="entry name" value="ABC transporter involved in vitamin B12 uptake, BtuC"/>
    <property type="match status" value="1"/>
</dbReference>
<reference evidence="9 11" key="1">
    <citation type="submission" date="2011-10" db="EMBL/GenBank/DDBJ databases">
        <authorList>
            <person name="Quillaguamn J."/>
            <person name="Guzmn D."/>
            <person name="Balderrama-Subieta A."/>
            <person name="Cardona-Ortuo C."/>
            <person name="Guevara-Martnez M."/>
            <person name="Callisaya-Quispe N."/>
        </authorList>
    </citation>
    <scope>NUCLEOTIDE SEQUENCE [LARGE SCALE GENOMIC DNA]</scope>
    <source>
        <strain evidence="9 11">LC1</strain>
    </source>
</reference>
<sequence>MPASSPLAAPLASTYRRFIVTRLLIVAGLAIALVLSLLADIATGPAPISLNKLITLIFDAQSQGPIQQAIVWEIRMPAALMAVLVGATLGLAGAEMQTVLNNPLASPFTLGVGAAATLGASLVIVFNLTLFGLSAHYATALMAFVFAAASILTINALSRLYGASREIIVLFGIALVFVLNALVALLQLIASPDALQQLVFWTMGSLSRASWETVAIVAAVLAVCLPFSLRSAWAMTALRSGDEHARSFGIAVERLRLISLLRVSLLAAAAVAFVGTIGFIGLVGPHMARLALGEDHRFYLPGSALAGALVLSLASIASKTLVDGLVLPVGLVTSLVGIPFFMALIMMQGRTR</sequence>
<organism evidence="9 11">
    <name type="scientific">Vreelandella boliviensis LC1</name>
    <dbReference type="NCBI Taxonomy" id="1072583"/>
    <lineage>
        <taxon>Bacteria</taxon>
        <taxon>Pseudomonadati</taxon>
        <taxon>Pseudomonadota</taxon>
        <taxon>Gammaproteobacteria</taxon>
        <taxon>Oceanospirillales</taxon>
        <taxon>Halomonadaceae</taxon>
        <taxon>Vreelandella</taxon>
    </lineage>
</organism>
<dbReference type="AlphaFoldDB" id="A0A265E1H5"/>
<keyword evidence="5 8" id="KW-0812">Transmembrane</keyword>
<keyword evidence="3" id="KW-0813">Transport</keyword>
<dbReference type="GO" id="GO:0022857">
    <property type="term" value="F:transmembrane transporter activity"/>
    <property type="evidence" value="ECO:0007669"/>
    <property type="project" value="InterPro"/>
</dbReference>
<keyword evidence="4" id="KW-1003">Cell membrane</keyword>
<evidence type="ECO:0000313" key="10">
    <source>
        <dbReference type="EMBL" id="OZT75421.1"/>
    </source>
</evidence>
<dbReference type="Proteomes" id="UP000216538">
    <property type="component" value="Unassembled WGS sequence"/>
</dbReference>
<evidence type="ECO:0000256" key="2">
    <source>
        <dbReference type="ARBA" id="ARBA00007935"/>
    </source>
</evidence>
<dbReference type="EMBL" id="NPEY01000002">
    <property type="protein sequence ID" value="OZT75421.1"/>
    <property type="molecule type" value="Genomic_DNA"/>
</dbReference>
<feature type="transmembrane region" description="Helical" evidence="8">
    <location>
        <begin position="263"/>
        <end position="286"/>
    </location>
</feature>
<dbReference type="RefSeq" id="WP_007112681.1">
    <property type="nucleotide sequence ID" value="NZ_JH393257.1"/>
</dbReference>
<dbReference type="PANTHER" id="PTHR30472">
    <property type="entry name" value="FERRIC ENTEROBACTIN TRANSPORT SYSTEM PERMEASE PROTEIN"/>
    <property type="match status" value="1"/>
</dbReference>
<dbReference type="GO" id="GO:0033214">
    <property type="term" value="P:siderophore-iron import into cell"/>
    <property type="evidence" value="ECO:0007669"/>
    <property type="project" value="TreeGrafter"/>
</dbReference>
<dbReference type="InterPro" id="IPR000522">
    <property type="entry name" value="ABC_transptr_permease_BtuC"/>
</dbReference>
<evidence type="ECO:0000313" key="9">
    <source>
        <dbReference type="EMBL" id="EHJ94745.1"/>
    </source>
</evidence>
<evidence type="ECO:0000313" key="12">
    <source>
        <dbReference type="Proteomes" id="UP000216538"/>
    </source>
</evidence>
<dbReference type="EMBL" id="JH393257">
    <property type="protein sequence ID" value="EHJ94745.1"/>
    <property type="molecule type" value="Genomic_DNA"/>
</dbReference>
<feature type="transmembrane region" description="Helical" evidence="8">
    <location>
        <begin position="78"/>
        <end position="96"/>
    </location>
</feature>
<dbReference type="Pfam" id="PF01032">
    <property type="entry name" value="FecCD"/>
    <property type="match status" value="1"/>
</dbReference>
<feature type="transmembrane region" description="Helical" evidence="8">
    <location>
        <begin position="137"/>
        <end position="157"/>
    </location>
</feature>
<feature type="transmembrane region" description="Helical" evidence="8">
    <location>
        <begin position="108"/>
        <end position="131"/>
    </location>
</feature>
<dbReference type="FunFam" id="1.10.3470.10:FF:000001">
    <property type="entry name" value="Vitamin B12 ABC transporter permease BtuC"/>
    <property type="match status" value="1"/>
</dbReference>
<evidence type="ECO:0000256" key="3">
    <source>
        <dbReference type="ARBA" id="ARBA00022448"/>
    </source>
</evidence>
<feature type="transmembrane region" description="Helical" evidence="8">
    <location>
        <begin position="298"/>
        <end position="318"/>
    </location>
</feature>
<keyword evidence="7 8" id="KW-0472">Membrane</keyword>
<reference evidence="10 12" key="2">
    <citation type="submission" date="2017-07" db="EMBL/GenBank/DDBJ databases">
        <title>Shotgun whole genome sequences of three halophilic bacterial isolates.</title>
        <authorList>
            <person name="Pozzo T."/>
            <person name="Higdon S.M."/>
            <person name="Quillaguaman J."/>
        </authorList>
    </citation>
    <scope>NUCLEOTIDE SEQUENCE [LARGE SCALE GENOMIC DNA]</scope>
    <source>
        <strain evidence="10 12">LC1</strain>
    </source>
</reference>
<dbReference type="OrthoDB" id="9055647at2"/>
<protein>
    <submittedName>
        <fullName evidence="9">ABC transporter permease protein</fullName>
    </submittedName>
    <submittedName>
        <fullName evidence="10">Iron ABC transporter permease</fullName>
    </submittedName>
</protein>
<evidence type="ECO:0000256" key="1">
    <source>
        <dbReference type="ARBA" id="ARBA00004651"/>
    </source>
</evidence>
<comment type="similarity">
    <text evidence="2">Belongs to the binding-protein-dependent transport system permease family. FecCD subfamily.</text>
</comment>
<keyword evidence="6 8" id="KW-1133">Transmembrane helix</keyword>
<feature type="transmembrane region" description="Helical" evidence="8">
    <location>
        <begin position="325"/>
        <end position="347"/>
    </location>
</feature>
<evidence type="ECO:0000256" key="8">
    <source>
        <dbReference type="SAM" id="Phobius"/>
    </source>
</evidence>
<feature type="transmembrane region" description="Helical" evidence="8">
    <location>
        <begin position="209"/>
        <end position="229"/>
    </location>
</feature>
<comment type="subcellular location">
    <subcellularLocation>
        <location evidence="1">Cell membrane</location>
        <topology evidence="1">Multi-pass membrane protein</topology>
    </subcellularLocation>
</comment>
<evidence type="ECO:0000256" key="6">
    <source>
        <dbReference type="ARBA" id="ARBA00022989"/>
    </source>
</evidence>
<dbReference type="Proteomes" id="UP000005756">
    <property type="component" value="Unassembled WGS sequence"/>
</dbReference>
<gene>
    <name evidence="10" type="ORF">CE457_03245</name>
    <name evidence="9" type="ORF">KUC_1704</name>
</gene>
<dbReference type="PANTHER" id="PTHR30472:SF25">
    <property type="entry name" value="ABC TRANSPORTER PERMEASE PROTEIN MJ0876-RELATED"/>
    <property type="match status" value="1"/>
</dbReference>
<evidence type="ECO:0000256" key="5">
    <source>
        <dbReference type="ARBA" id="ARBA00022692"/>
    </source>
</evidence>
<feature type="transmembrane region" description="Helical" evidence="8">
    <location>
        <begin position="20"/>
        <end position="39"/>
    </location>
</feature>
<evidence type="ECO:0000256" key="4">
    <source>
        <dbReference type="ARBA" id="ARBA00022475"/>
    </source>
</evidence>
<keyword evidence="12" id="KW-1185">Reference proteome</keyword>
<feature type="transmembrane region" description="Helical" evidence="8">
    <location>
        <begin position="169"/>
        <end position="189"/>
    </location>
</feature>
<dbReference type="STRING" id="1072583.KUC_1704"/>
<evidence type="ECO:0000256" key="7">
    <source>
        <dbReference type="ARBA" id="ARBA00023136"/>
    </source>
</evidence>
<proteinExistence type="inferred from homology"/>
<dbReference type="SUPFAM" id="SSF81345">
    <property type="entry name" value="ABC transporter involved in vitamin B12 uptake, BtuC"/>
    <property type="match status" value="1"/>
</dbReference>
<dbReference type="GO" id="GO:0005886">
    <property type="term" value="C:plasma membrane"/>
    <property type="evidence" value="ECO:0007669"/>
    <property type="project" value="UniProtKB-SubCell"/>
</dbReference>